<feature type="transmembrane region" description="Helical" evidence="1">
    <location>
        <begin position="138"/>
        <end position="158"/>
    </location>
</feature>
<sequence>MTERALLVLTVAAAIGSGLVAGIFFAFSSFVMAALGRLPPEQGVAAMQSINITVINPVFMLAFMGTGLVCLVLAAGSVLWWSQGGGWPVIAAGLLYLVGCIGVTMACNVPLNDALAVVQPGTPDAASLWQRYLVDWTFWNHVRMAASLLAAVLCILAVP</sequence>
<keyword evidence="1" id="KW-0812">Transmembrane</keyword>
<organism evidence="2 3">
    <name type="scientific">Labrys wisconsinensis</name>
    <dbReference type="NCBI Taxonomy" id="425677"/>
    <lineage>
        <taxon>Bacteria</taxon>
        <taxon>Pseudomonadati</taxon>
        <taxon>Pseudomonadota</taxon>
        <taxon>Alphaproteobacteria</taxon>
        <taxon>Hyphomicrobiales</taxon>
        <taxon>Xanthobacteraceae</taxon>
        <taxon>Labrys</taxon>
    </lineage>
</organism>
<keyword evidence="1" id="KW-1133">Transmembrane helix</keyword>
<evidence type="ECO:0000313" key="3">
    <source>
        <dbReference type="Proteomes" id="UP001242480"/>
    </source>
</evidence>
<dbReference type="RefSeq" id="WP_307281038.1">
    <property type="nucleotide sequence ID" value="NZ_JAUSVX010000015.1"/>
</dbReference>
<keyword evidence="1" id="KW-0472">Membrane</keyword>
<keyword evidence="3" id="KW-1185">Reference proteome</keyword>
<dbReference type="Pfam" id="PF08592">
    <property type="entry name" value="Anthrone_oxy"/>
    <property type="match status" value="1"/>
</dbReference>
<feature type="transmembrane region" description="Helical" evidence="1">
    <location>
        <begin position="89"/>
        <end position="111"/>
    </location>
</feature>
<dbReference type="EMBL" id="JAUSVX010000015">
    <property type="protein sequence ID" value="MDQ0473156.1"/>
    <property type="molecule type" value="Genomic_DNA"/>
</dbReference>
<evidence type="ECO:0000256" key="1">
    <source>
        <dbReference type="SAM" id="Phobius"/>
    </source>
</evidence>
<gene>
    <name evidence="2" type="ORF">QO011_006190</name>
</gene>
<dbReference type="InterPro" id="IPR013901">
    <property type="entry name" value="Anthrone_oxy"/>
</dbReference>
<comment type="caution">
    <text evidence="2">The sequence shown here is derived from an EMBL/GenBank/DDBJ whole genome shotgun (WGS) entry which is preliminary data.</text>
</comment>
<proteinExistence type="predicted"/>
<reference evidence="2 3" key="1">
    <citation type="submission" date="2023-07" db="EMBL/GenBank/DDBJ databases">
        <title>Genomic Encyclopedia of Type Strains, Phase IV (KMG-IV): sequencing the most valuable type-strain genomes for metagenomic binning, comparative biology and taxonomic classification.</title>
        <authorList>
            <person name="Goeker M."/>
        </authorList>
    </citation>
    <scope>NUCLEOTIDE SEQUENCE [LARGE SCALE GENOMIC DNA]</scope>
    <source>
        <strain evidence="2 3">DSM 19619</strain>
    </source>
</reference>
<evidence type="ECO:0000313" key="2">
    <source>
        <dbReference type="EMBL" id="MDQ0473156.1"/>
    </source>
</evidence>
<protein>
    <submittedName>
        <fullName evidence="2">Membrane protein</fullName>
    </submittedName>
</protein>
<dbReference type="Proteomes" id="UP001242480">
    <property type="component" value="Unassembled WGS sequence"/>
</dbReference>
<name>A0ABU0JFU2_9HYPH</name>
<accession>A0ABU0JFU2</accession>
<feature type="transmembrane region" description="Helical" evidence="1">
    <location>
        <begin position="57"/>
        <end position="82"/>
    </location>
</feature>